<dbReference type="STRING" id="865937.Gilli_0990"/>
<keyword evidence="2" id="KW-1133">Transmembrane helix</keyword>
<evidence type="ECO:0000256" key="1">
    <source>
        <dbReference type="SAM" id="MobiDB-lite"/>
    </source>
</evidence>
<dbReference type="RefSeq" id="WP_006987997.1">
    <property type="nucleotide sequence ID" value="NZ_JH594606.1"/>
</dbReference>
<proteinExistence type="predicted"/>
<dbReference type="HOGENOM" id="CLU_2649331_0_0_10"/>
<dbReference type="EMBL" id="JH594606">
    <property type="protein sequence ID" value="EHQ01675.1"/>
    <property type="molecule type" value="Genomic_DNA"/>
</dbReference>
<feature type="region of interest" description="Disordered" evidence="1">
    <location>
        <begin position="1"/>
        <end position="35"/>
    </location>
</feature>
<protein>
    <submittedName>
        <fullName evidence="3">Uncharacterized protein</fullName>
    </submittedName>
</protein>
<feature type="transmembrane region" description="Helical" evidence="2">
    <location>
        <begin position="54"/>
        <end position="75"/>
    </location>
</feature>
<evidence type="ECO:0000256" key="2">
    <source>
        <dbReference type="SAM" id="Phobius"/>
    </source>
</evidence>
<organism evidence="3 4">
    <name type="scientific">Gillisia limnaea (strain DSM 15749 / LMG 21470 / R-8282)</name>
    <dbReference type="NCBI Taxonomy" id="865937"/>
    <lineage>
        <taxon>Bacteria</taxon>
        <taxon>Pseudomonadati</taxon>
        <taxon>Bacteroidota</taxon>
        <taxon>Flavobacteriia</taxon>
        <taxon>Flavobacteriales</taxon>
        <taxon>Flavobacteriaceae</taxon>
        <taxon>Gillisia</taxon>
    </lineage>
</organism>
<evidence type="ECO:0000313" key="4">
    <source>
        <dbReference type="Proteomes" id="UP000003844"/>
    </source>
</evidence>
<evidence type="ECO:0000313" key="3">
    <source>
        <dbReference type="EMBL" id="EHQ01675.1"/>
    </source>
</evidence>
<sequence length="76" mass="8643">MKPKENARANKKNQDPIPNKKKRNRKTDPLNIGFKTPLKEHKNPIIRGFAKTGYTVWIVVMVVGLTLAFVVALFLV</sequence>
<keyword evidence="2" id="KW-0812">Transmembrane</keyword>
<accession>H2BUM0</accession>
<keyword evidence="4" id="KW-1185">Reference proteome</keyword>
<dbReference type="AlphaFoldDB" id="H2BUM0"/>
<name>H2BUM0_GILLR</name>
<reference evidence="4" key="1">
    <citation type="journal article" date="2012" name="Stand. Genomic Sci.">
        <title>Genome sequence of the Antarctic rhodopsins-containing flavobacterium Gillisia limnaea type strain (R-8282(T)).</title>
        <authorList>
            <person name="Riedel T."/>
            <person name="Held B."/>
            <person name="Nolan M."/>
            <person name="Lucas S."/>
            <person name="Lapidus A."/>
            <person name="Tice H."/>
            <person name="Del Rio T.G."/>
            <person name="Cheng J.F."/>
            <person name="Han C."/>
            <person name="Tapia R."/>
            <person name="Goodwin L.A."/>
            <person name="Pitluck S."/>
            <person name="Liolios K."/>
            <person name="Mavromatis K."/>
            <person name="Pagani I."/>
            <person name="Ivanova N."/>
            <person name="Mikhailova N."/>
            <person name="Pati A."/>
            <person name="Chen A."/>
            <person name="Palaniappan K."/>
            <person name="Land M."/>
            <person name="Rohde M."/>
            <person name="Tindall B.J."/>
            <person name="Detter J.C."/>
            <person name="Goker M."/>
            <person name="Bristow J."/>
            <person name="Eisen J.A."/>
            <person name="Markowitz V."/>
            <person name="Hugenholtz P."/>
            <person name="Kyrpides N.C."/>
            <person name="Klenk H.P."/>
            <person name="Woyke T."/>
        </authorList>
    </citation>
    <scope>NUCLEOTIDE SEQUENCE [LARGE SCALE GENOMIC DNA]</scope>
    <source>
        <strain evidence="4">DSM 15749 / LMG 21470 / R-8282</strain>
    </source>
</reference>
<keyword evidence="2" id="KW-0472">Membrane</keyword>
<gene>
    <name evidence="3" type="ORF">Gilli_0990</name>
</gene>
<feature type="compositionally biased region" description="Basic and acidic residues" evidence="1">
    <location>
        <begin position="1"/>
        <end position="14"/>
    </location>
</feature>
<dbReference type="Proteomes" id="UP000003844">
    <property type="component" value="Unassembled WGS sequence"/>
</dbReference>